<gene>
    <name evidence="5" type="ORF">SAMN02194393_01521</name>
</gene>
<dbReference type="OrthoDB" id="9774179at2"/>
<proteinExistence type="inferred from homology"/>
<name>A0A1T5K084_9FIRM</name>
<dbReference type="InterPro" id="IPR002505">
    <property type="entry name" value="PTA_PTB"/>
</dbReference>
<accession>A0A1T5K084</accession>
<protein>
    <submittedName>
        <fullName evidence="5">Phosphate butyryltransferase</fullName>
    </submittedName>
</protein>
<dbReference type="STRING" id="36842.SAMN02194393_01521"/>
<dbReference type="NCBIfam" id="NF006045">
    <property type="entry name" value="PRK08190.1"/>
    <property type="match status" value="1"/>
</dbReference>
<evidence type="ECO:0000313" key="5">
    <source>
        <dbReference type="EMBL" id="SKC57177.1"/>
    </source>
</evidence>
<dbReference type="Pfam" id="PF01515">
    <property type="entry name" value="PTA_PTB"/>
    <property type="match status" value="2"/>
</dbReference>
<dbReference type="GO" id="GO:0016746">
    <property type="term" value="F:acyltransferase activity"/>
    <property type="evidence" value="ECO:0007669"/>
    <property type="project" value="UniProtKB-KW"/>
</dbReference>
<dbReference type="RefSeq" id="WP_079490582.1">
    <property type="nucleotide sequence ID" value="NZ_FUZT01000003.1"/>
</dbReference>
<dbReference type="SUPFAM" id="SSF53659">
    <property type="entry name" value="Isocitrate/Isopropylmalate dehydrogenase-like"/>
    <property type="match status" value="1"/>
</dbReference>
<keyword evidence="6" id="KW-1185">Reference proteome</keyword>
<dbReference type="EMBL" id="FUZT01000003">
    <property type="protein sequence ID" value="SKC57177.1"/>
    <property type="molecule type" value="Genomic_DNA"/>
</dbReference>
<keyword evidence="3" id="KW-0012">Acyltransferase</keyword>
<dbReference type="PANTHER" id="PTHR43356:SF2">
    <property type="entry name" value="PHOSPHATE ACETYLTRANSFERASE"/>
    <property type="match status" value="1"/>
</dbReference>
<dbReference type="PANTHER" id="PTHR43356">
    <property type="entry name" value="PHOSPHATE ACETYLTRANSFERASE"/>
    <property type="match status" value="1"/>
</dbReference>
<organism evidence="5 6">
    <name type="scientific">Maledivibacter halophilus</name>
    <dbReference type="NCBI Taxonomy" id="36842"/>
    <lineage>
        <taxon>Bacteria</taxon>
        <taxon>Bacillati</taxon>
        <taxon>Bacillota</taxon>
        <taxon>Clostridia</taxon>
        <taxon>Peptostreptococcales</taxon>
        <taxon>Caminicellaceae</taxon>
        <taxon>Maledivibacter</taxon>
    </lineage>
</organism>
<dbReference type="Proteomes" id="UP000190285">
    <property type="component" value="Unassembled WGS sequence"/>
</dbReference>
<evidence type="ECO:0000256" key="1">
    <source>
        <dbReference type="ARBA" id="ARBA00005656"/>
    </source>
</evidence>
<sequence length="303" mass="32706">MIKIFKEIAEKAKEIGPKTMAVAVCQDEDILKSVSYAYEKQIVNPILIGDIEETRKIARKLKIDLEKFELIDIKDKVEACKIAVKAVHEKKATMLMKGFVDTSLILRAVLDKEKGLMDGGLISHVGVVAVRVFDRPFIVTDSAMNIAPGVNDKVHIIENAVKVAHGLGIEKPKVAMLCAVEKVSKKMPATVQAKEVVEIYERGGIKGCIVGGPFALDNAVSIEAAKHKGVNHPVAGNADVLVAPNIESGNILNKSMEYFGEAKKAGIMMGAKTPIVLTSRASSDEAKFNSIALAVLVSKTMDM</sequence>
<comment type="similarity">
    <text evidence="1">Belongs to the phosphate acetyltransferase and butyryltransferase family.</text>
</comment>
<dbReference type="InterPro" id="IPR050500">
    <property type="entry name" value="Phos_Acetyltrans/Butyryltrans"/>
</dbReference>
<keyword evidence="2 5" id="KW-0808">Transferase</keyword>
<dbReference type="NCBIfam" id="NF004472">
    <property type="entry name" value="PRK05805.1"/>
    <property type="match status" value="1"/>
</dbReference>
<feature type="domain" description="Phosphate acetyl/butaryl transferase" evidence="4">
    <location>
        <begin position="5"/>
        <end position="76"/>
    </location>
</feature>
<dbReference type="AlphaFoldDB" id="A0A1T5K084"/>
<reference evidence="5 6" key="1">
    <citation type="submission" date="2017-02" db="EMBL/GenBank/DDBJ databases">
        <authorList>
            <person name="Peterson S.W."/>
        </authorList>
    </citation>
    <scope>NUCLEOTIDE SEQUENCE [LARGE SCALE GENOMIC DNA]</scope>
    <source>
        <strain evidence="5 6">M1</strain>
    </source>
</reference>
<evidence type="ECO:0000259" key="4">
    <source>
        <dbReference type="Pfam" id="PF01515"/>
    </source>
</evidence>
<evidence type="ECO:0000313" key="6">
    <source>
        <dbReference type="Proteomes" id="UP000190285"/>
    </source>
</evidence>
<evidence type="ECO:0000256" key="2">
    <source>
        <dbReference type="ARBA" id="ARBA00022679"/>
    </source>
</evidence>
<dbReference type="Gene3D" id="3.40.718.10">
    <property type="entry name" value="Isopropylmalate Dehydrogenase"/>
    <property type="match status" value="1"/>
</dbReference>
<dbReference type="InterPro" id="IPR012147">
    <property type="entry name" value="P_Ac_Bu_trans"/>
</dbReference>
<feature type="domain" description="Phosphate acetyl/butaryl transferase" evidence="4">
    <location>
        <begin position="80"/>
        <end position="295"/>
    </location>
</feature>
<evidence type="ECO:0000256" key="3">
    <source>
        <dbReference type="ARBA" id="ARBA00023315"/>
    </source>
</evidence>
<dbReference type="PIRSF" id="PIRSF000428">
    <property type="entry name" value="P_Ac_trans"/>
    <property type="match status" value="1"/>
</dbReference>